<dbReference type="AlphaFoldDB" id="A0A371J0E0"/>
<evidence type="ECO:0000256" key="3">
    <source>
        <dbReference type="ARBA" id="ARBA00012865"/>
    </source>
</evidence>
<keyword evidence="6" id="KW-0046">Antibiotic resistance</keyword>
<evidence type="ECO:0000256" key="2">
    <source>
        <dbReference type="ARBA" id="ARBA00007898"/>
    </source>
</evidence>
<proteinExistence type="inferred from homology"/>
<dbReference type="GO" id="GO:0005886">
    <property type="term" value="C:plasma membrane"/>
    <property type="evidence" value="ECO:0007669"/>
    <property type="project" value="TreeGrafter"/>
</dbReference>
<sequence>MKKLAILTTIVISISLTGCSIKAENDKPNDNKELNREAIQTTPTENEVDYSDSFDGINGCALFFSPDYNTYNIYNKDLLNEQISPYSTFKIINSLMGLSQNVVSSADSKLGYDGKVHWREEWNKDITFEEAFKESCVWYYEKIMDSLDKEYVQNKLTDLKYGNSDISDWNEYGHNTFWISSSLKISPLEQIKVLETIFEGKSSFEPKHVDLVKDFMLVESNKNYSVYGKTGSAKHTNSWFTGFIEKDDKRTYFAVRIDDKSQELAGSVAKSIALDIIKKHYNS</sequence>
<dbReference type="GO" id="GO:0071555">
    <property type="term" value="P:cell wall organization"/>
    <property type="evidence" value="ECO:0007669"/>
    <property type="project" value="TreeGrafter"/>
</dbReference>
<dbReference type="OrthoDB" id="9762883at2"/>
<dbReference type="GO" id="GO:0008800">
    <property type="term" value="F:beta-lactamase activity"/>
    <property type="evidence" value="ECO:0007669"/>
    <property type="project" value="UniProtKB-EC"/>
</dbReference>
<protein>
    <recommendedName>
        <fullName evidence="3">beta-lactamase</fullName>
        <ecNumber evidence="3">3.5.2.6</ecNumber>
    </recommendedName>
</protein>
<feature type="domain" description="Penicillin-binding protein transpeptidase" evidence="7">
    <location>
        <begin position="62"/>
        <end position="278"/>
    </location>
</feature>
<dbReference type="SUPFAM" id="SSF56601">
    <property type="entry name" value="beta-lactamase/transpeptidase-like"/>
    <property type="match status" value="1"/>
</dbReference>
<organism evidence="8 9">
    <name type="scientific">Romboutsia weinsteinii</name>
    <dbReference type="NCBI Taxonomy" id="2020949"/>
    <lineage>
        <taxon>Bacteria</taxon>
        <taxon>Bacillati</taxon>
        <taxon>Bacillota</taxon>
        <taxon>Clostridia</taxon>
        <taxon>Peptostreptococcales</taxon>
        <taxon>Peptostreptococcaceae</taxon>
        <taxon>Romboutsia</taxon>
    </lineage>
</organism>
<dbReference type="EMBL" id="NOJY02000031">
    <property type="protein sequence ID" value="RDY26272.1"/>
    <property type="molecule type" value="Genomic_DNA"/>
</dbReference>
<keyword evidence="9" id="KW-1185">Reference proteome</keyword>
<keyword evidence="4" id="KW-0732">Signal</keyword>
<evidence type="ECO:0000256" key="1">
    <source>
        <dbReference type="ARBA" id="ARBA00001526"/>
    </source>
</evidence>
<dbReference type="Gene3D" id="3.40.710.10">
    <property type="entry name" value="DD-peptidase/beta-lactamase superfamily"/>
    <property type="match status" value="1"/>
</dbReference>
<dbReference type="Pfam" id="PF00905">
    <property type="entry name" value="Transpeptidase"/>
    <property type="match status" value="1"/>
</dbReference>
<evidence type="ECO:0000256" key="6">
    <source>
        <dbReference type="ARBA" id="ARBA00023251"/>
    </source>
</evidence>
<dbReference type="PROSITE" id="PS51257">
    <property type="entry name" value="PROKAR_LIPOPROTEIN"/>
    <property type="match status" value="1"/>
</dbReference>
<comment type="catalytic activity">
    <reaction evidence="1">
        <text>a beta-lactam + H2O = a substituted beta-amino acid</text>
        <dbReference type="Rhea" id="RHEA:20401"/>
        <dbReference type="ChEBI" id="CHEBI:15377"/>
        <dbReference type="ChEBI" id="CHEBI:35627"/>
        <dbReference type="ChEBI" id="CHEBI:140347"/>
        <dbReference type="EC" id="3.5.2.6"/>
    </reaction>
</comment>
<evidence type="ECO:0000313" key="8">
    <source>
        <dbReference type="EMBL" id="RDY26272.1"/>
    </source>
</evidence>
<evidence type="ECO:0000256" key="5">
    <source>
        <dbReference type="ARBA" id="ARBA00022801"/>
    </source>
</evidence>
<dbReference type="RefSeq" id="WP_094367119.1">
    <property type="nucleotide sequence ID" value="NZ_NOJY02000031.1"/>
</dbReference>
<name>A0A371J0E0_9FIRM</name>
<dbReference type="PANTHER" id="PTHR30627">
    <property type="entry name" value="PEPTIDOGLYCAN D,D-TRANSPEPTIDASE"/>
    <property type="match status" value="1"/>
</dbReference>
<dbReference type="InterPro" id="IPR012338">
    <property type="entry name" value="Beta-lactam/transpept-like"/>
</dbReference>
<dbReference type="GO" id="GO:0008658">
    <property type="term" value="F:penicillin binding"/>
    <property type="evidence" value="ECO:0007669"/>
    <property type="project" value="InterPro"/>
</dbReference>
<dbReference type="PANTHER" id="PTHR30627:SF6">
    <property type="entry name" value="BETA-LACTAMASE YBXI-RELATED"/>
    <property type="match status" value="1"/>
</dbReference>
<reference evidence="8 9" key="1">
    <citation type="journal article" date="2017" name="Genome Announc.">
        <title>Draft Genome Sequence of Romboutsia weinsteinii sp. nov. Strain CCRI-19649(T) Isolated from Surface Water.</title>
        <authorList>
            <person name="Maheux A.F."/>
            <person name="Boudreau D.K."/>
            <person name="Berube E."/>
            <person name="Boissinot M."/>
            <person name="Cantin P."/>
            <person name="Raymond F."/>
            <person name="Corbeil J."/>
            <person name="Omar R.F."/>
            <person name="Bergeron M.G."/>
        </authorList>
    </citation>
    <scope>NUCLEOTIDE SEQUENCE [LARGE SCALE GENOMIC DNA]</scope>
    <source>
        <strain evidence="8 9">CCRI-19649</strain>
    </source>
</reference>
<gene>
    <name evidence="8" type="ORF">CHL78_014340</name>
</gene>
<evidence type="ECO:0000256" key="4">
    <source>
        <dbReference type="ARBA" id="ARBA00022729"/>
    </source>
</evidence>
<keyword evidence="5" id="KW-0378">Hydrolase</keyword>
<comment type="caution">
    <text evidence="8">The sequence shown here is derived from an EMBL/GenBank/DDBJ whole genome shotgun (WGS) entry which is preliminary data.</text>
</comment>
<dbReference type="GO" id="GO:0046677">
    <property type="term" value="P:response to antibiotic"/>
    <property type="evidence" value="ECO:0007669"/>
    <property type="project" value="UniProtKB-KW"/>
</dbReference>
<dbReference type="Proteomes" id="UP000215694">
    <property type="component" value="Unassembled WGS sequence"/>
</dbReference>
<accession>A0A371J0E0</accession>
<dbReference type="InterPro" id="IPR001460">
    <property type="entry name" value="PCN-bd_Tpept"/>
</dbReference>
<evidence type="ECO:0000313" key="9">
    <source>
        <dbReference type="Proteomes" id="UP000215694"/>
    </source>
</evidence>
<evidence type="ECO:0000259" key="7">
    <source>
        <dbReference type="Pfam" id="PF00905"/>
    </source>
</evidence>
<dbReference type="InterPro" id="IPR050515">
    <property type="entry name" value="Beta-lactam/transpept"/>
</dbReference>
<comment type="similarity">
    <text evidence="2">Belongs to the class-D beta-lactamase family.</text>
</comment>
<dbReference type="EC" id="3.5.2.6" evidence="3"/>